<proteinExistence type="predicted"/>
<name>A0A554WB09_9BURK</name>
<dbReference type="RefSeq" id="WP_143889467.1">
    <property type="nucleotide sequence ID" value="NZ_VJNB01000002.1"/>
</dbReference>
<reference evidence="1 2" key="1">
    <citation type="submission" date="2019-07" db="EMBL/GenBank/DDBJ databases">
        <title>Tepidimonas alkaliphilus YIM 72238 draft genome.</title>
        <authorList>
            <person name="Da Costa M.S."/>
            <person name="Froufe H.J.C."/>
            <person name="Egas C."/>
            <person name="Albuquerque L."/>
        </authorList>
    </citation>
    <scope>NUCLEOTIDE SEQUENCE [LARGE SCALE GENOMIC DNA]</scope>
    <source>
        <strain evidence="1 2">YIM 72238</strain>
    </source>
</reference>
<keyword evidence="2" id="KW-1185">Reference proteome</keyword>
<dbReference type="Proteomes" id="UP000315736">
    <property type="component" value="Unassembled WGS sequence"/>
</dbReference>
<accession>A0A554WB09</accession>
<evidence type="ECO:0000313" key="1">
    <source>
        <dbReference type="EMBL" id="TSE20751.1"/>
    </source>
</evidence>
<dbReference type="AlphaFoldDB" id="A0A554WB09"/>
<comment type="caution">
    <text evidence="1">The sequence shown here is derived from an EMBL/GenBank/DDBJ whole genome shotgun (WGS) entry which is preliminary data.</text>
</comment>
<protein>
    <submittedName>
        <fullName evidence="1">Uncharacterized protein</fullName>
    </submittedName>
</protein>
<gene>
    <name evidence="1" type="ORF">Talka_00414</name>
</gene>
<organism evidence="1 2">
    <name type="scientific">Tepidimonas alkaliphilus</name>
    <dbReference type="NCBI Taxonomy" id="2588942"/>
    <lineage>
        <taxon>Bacteria</taxon>
        <taxon>Pseudomonadati</taxon>
        <taxon>Pseudomonadota</taxon>
        <taxon>Betaproteobacteria</taxon>
        <taxon>Burkholderiales</taxon>
        <taxon>Tepidimonas</taxon>
    </lineage>
</organism>
<dbReference type="EMBL" id="VJNB01000002">
    <property type="protein sequence ID" value="TSE20751.1"/>
    <property type="molecule type" value="Genomic_DNA"/>
</dbReference>
<sequence length="75" mass="8245">MQRRSAAIVVEEVEELLNAARAVATLVECLMLDAIDGECRPDPRLVLNATAAVGFLADEARRRTEEALDQLTRHA</sequence>
<evidence type="ECO:0000313" key="2">
    <source>
        <dbReference type="Proteomes" id="UP000315736"/>
    </source>
</evidence>